<name>A0ACC3BNC4_PYRYE</name>
<comment type="caution">
    <text evidence="1">The sequence shown here is derived from an EMBL/GenBank/DDBJ whole genome shotgun (WGS) entry which is preliminary data.</text>
</comment>
<reference evidence="1" key="1">
    <citation type="submission" date="2019-11" db="EMBL/GenBank/DDBJ databases">
        <title>Nori genome reveals adaptations in red seaweeds to the harsh intertidal environment.</title>
        <authorList>
            <person name="Wang D."/>
            <person name="Mao Y."/>
        </authorList>
    </citation>
    <scope>NUCLEOTIDE SEQUENCE</scope>
    <source>
        <tissue evidence="1">Gametophyte</tissue>
    </source>
</reference>
<accession>A0ACC3BNC4</accession>
<evidence type="ECO:0000313" key="1">
    <source>
        <dbReference type="EMBL" id="KAK1859439.1"/>
    </source>
</evidence>
<evidence type="ECO:0000313" key="2">
    <source>
        <dbReference type="Proteomes" id="UP000798662"/>
    </source>
</evidence>
<dbReference type="EMBL" id="CM020618">
    <property type="protein sequence ID" value="KAK1859439.1"/>
    <property type="molecule type" value="Genomic_DNA"/>
</dbReference>
<dbReference type="Proteomes" id="UP000798662">
    <property type="component" value="Chromosome 1"/>
</dbReference>
<organism evidence="1 2">
    <name type="scientific">Pyropia yezoensis</name>
    <name type="common">Susabi-nori</name>
    <name type="synonym">Porphyra yezoensis</name>
    <dbReference type="NCBI Taxonomy" id="2788"/>
    <lineage>
        <taxon>Eukaryota</taxon>
        <taxon>Rhodophyta</taxon>
        <taxon>Bangiophyceae</taxon>
        <taxon>Bangiales</taxon>
        <taxon>Bangiaceae</taxon>
        <taxon>Pyropia</taxon>
    </lineage>
</organism>
<sequence>MLAAGAASGGDAGVVVAPPPSFGGWCASPFCFLLVRCRRRCPYFFGASMSFAFSAPPRLATWGLAVADVLEMSGGRACDCVCNVGGVL</sequence>
<proteinExistence type="predicted"/>
<keyword evidence="2" id="KW-1185">Reference proteome</keyword>
<protein>
    <submittedName>
        <fullName evidence="1">Uncharacterized protein</fullName>
    </submittedName>
</protein>
<gene>
    <name evidence="1" type="ORF">I4F81_002035</name>
</gene>